<dbReference type="Pfam" id="PF07715">
    <property type="entry name" value="Plug"/>
    <property type="match status" value="1"/>
</dbReference>
<dbReference type="AlphaFoldDB" id="A0A1M4XBB2"/>
<evidence type="ECO:0000256" key="2">
    <source>
        <dbReference type="ARBA" id="ARBA00022448"/>
    </source>
</evidence>
<dbReference type="InterPro" id="IPR037066">
    <property type="entry name" value="Plug_dom_sf"/>
</dbReference>
<dbReference type="NCBIfam" id="TIGR04056">
    <property type="entry name" value="OMP_RagA_SusC"/>
    <property type="match status" value="1"/>
</dbReference>
<evidence type="ECO:0000313" key="10">
    <source>
        <dbReference type="EMBL" id="SHE90472.1"/>
    </source>
</evidence>
<keyword evidence="8" id="KW-0732">Signal</keyword>
<dbReference type="SUPFAM" id="SSF56935">
    <property type="entry name" value="Porins"/>
    <property type="match status" value="1"/>
</dbReference>
<dbReference type="EMBL" id="FQUC01000002">
    <property type="protein sequence ID" value="SHE90472.1"/>
    <property type="molecule type" value="Genomic_DNA"/>
</dbReference>
<dbReference type="InterPro" id="IPR039426">
    <property type="entry name" value="TonB-dep_rcpt-like"/>
</dbReference>
<keyword evidence="3 7" id="KW-1134">Transmembrane beta strand</keyword>
<dbReference type="STRING" id="1346286.SAMN05444362_102457"/>
<evidence type="ECO:0000256" key="4">
    <source>
        <dbReference type="ARBA" id="ARBA00022692"/>
    </source>
</evidence>
<dbReference type="Pfam" id="PF13715">
    <property type="entry name" value="CarbopepD_reg_2"/>
    <property type="match status" value="1"/>
</dbReference>
<evidence type="ECO:0000313" key="11">
    <source>
        <dbReference type="Proteomes" id="UP000184480"/>
    </source>
</evidence>
<dbReference type="OrthoDB" id="9768177at2"/>
<keyword evidence="11" id="KW-1185">Reference proteome</keyword>
<dbReference type="InterPro" id="IPR023996">
    <property type="entry name" value="TonB-dep_OMP_SusC/RagA"/>
</dbReference>
<protein>
    <submittedName>
        <fullName evidence="10">TonB-linked outer membrane protein, SusC/RagA family</fullName>
    </submittedName>
</protein>
<gene>
    <name evidence="10" type="ORF">SAMN05444362_102457</name>
</gene>
<dbReference type="InterPro" id="IPR036942">
    <property type="entry name" value="Beta-barrel_TonB_sf"/>
</dbReference>
<evidence type="ECO:0000256" key="5">
    <source>
        <dbReference type="ARBA" id="ARBA00023136"/>
    </source>
</evidence>
<proteinExistence type="inferred from homology"/>
<evidence type="ECO:0000256" key="6">
    <source>
        <dbReference type="ARBA" id="ARBA00023237"/>
    </source>
</evidence>
<feature type="chain" id="PRO_5009908261" evidence="8">
    <location>
        <begin position="26"/>
        <end position="1061"/>
    </location>
</feature>
<keyword evidence="4 7" id="KW-0812">Transmembrane</keyword>
<accession>A0A1M4XBB2</accession>
<feature type="domain" description="TonB-dependent receptor plug" evidence="9">
    <location>
        <begin position="126"/>
        <end position="243"/>
    </location>
</feature>
<dbReference type="SUPFAM" id="SSF49464">
    <property type="entry name" value="Carboxypeptidase regulatory domain-like"/>
    <property type="match status" value="1"/>
</dbReference>
<reference evidence="11" key="1">
    <citation type="submission" date="2016-11" db="EMBL/GenBank/DDBJ databases">
        <authorList>
            <person name="Varghese N."/>
            <person name="Submissions S."/>
        </authorList>
    </citation>
    <scope>NUCLEOTIDE SEQUENCE [LARGE SCALE GENOMIC DNA]</scope>
    <source>
        <strain evidence="11">DSM 27370</strain>
    </source>
</reference>
<keyword evidence="6 7" id="KW-0998">Cell outer membrane</keyword>
<organism evidence="10 11">
    <name type="scientific">Dysgonomonas macrotermitis</name>
    <dbReference type="NCBI Taxonomy" id="1346286"/>
    <lineage>
        <taxon>Bacteria</taxon>
        <taxon>Pseudomonadati</taxon>
        <taxon>Bacteroidota</taxon>
        <taxon>Bacteroidia</taxon>
        <taxon>Bacteroidales</taxon>
        <taxon>Dysgonomonadaceae</taxon>
        <taxon>Dysgonomonas</taxon>
    </lineage>
</organism>
<dbReference type="PROSITE" id="PS52016">
    <property type="entry name" value="TONB_DEPENDENT_REC_3"/>
    <property type="match status" value="1"/>
</dbReference>
<dbReference type="InterPro" id="IPR008969">
    <property type="entry name" value="CarboxyPept-like_regulatory"/>
</dbReference>
<name>A0A1M4XBB2_9BACT</name>
<dbReference type="InterPro" id="IPR012910">
    <property type="entry name" value="Plug_dom"/>
</dbReference>
<sequence>MITYIKKYILLLVVFSLSVCGYAQDQEEKKESVITGVVLESATGKPVPGAAVSIPGIASSITDDDGRFDLSKTIDGAVLQIQIPGYATQRVAVKGRKEITVLLFDDTFKSSDRTINTPFGTANIWETTAAVSPISVEKSYKKGSVGVESILQDEGLGLNSVMRSGAPGAGGNLFLRGFTSLNATNQPLIIVDGIPYENSTIGESLVGGHMITPLSGLDLKDIEAITVLKDNTSIYGSRGANGVILITTARAKTQATSIDFYAHTGINLTPKNQYRMLSGWESKAYLSEMLGSSGLYTPSEIQALPFINQEVPVVEKWGIEGNKDYYRYNHNTNWQDKIFENSMTNNLGISVKGGDDIALYALSVGYTGQDGIVKNSGYTRYNTQFNTQVNMSSDIKLNANLNFSYAEKDLMNETLNRDQNPIYVSLIKSPFMASNVYDEAGALSPKYEQSDIFDVSNPSALVDAQTYQKSKNYRFFGNLEGVFKLNNDFTINAIFGLTFDKVRENVFLPSNGLHHEMLPTAEVTNEMQSMVGRYLQYYGDVRLTYAHNFNVDHNLTARGGLRYQSNNSEYDQVWAYNSANDNLQTVGKGDINLTQKNGSIDNWKWLSYYLNADYGYKNKYFASFNMALDGSSRIGKEASGLKMFDNVFGLFPSISGAWLISSEDFMADVNKIDYLKFRLGYTRTGNNDIGNYTARSYYDSQNFLGYYGFVRANIANPELKWESNTKLNAGIDLALFNERLQLSADIYSSKTTDMLMWEQLNGAAGISMYAKNDGAMKNTGFEFGINGRIIDNRDFKWDLGVNIAHYKNKVTELSTDEKLTEIAGGYVRTKVGSPLGQFYGYKTNGVYATTAEATAAGLSKLNDNGTLTPFAAGDVRFVNVNSSDNVINEDDMTVIGDPNPDIFGNINTAFYYKGFQLNAILTYSVGNDVYNALRRDLESMQGYNNQTQSVLNRWSYEGHVTNTPRAVWGDPMENSRFSDRWIEDGSYLRMKTVTLSYDFPIKEKFIKTLQAYVTGNNLVTFTKYLGYDPEFSASQSPLYYGIDTGMSPIARSVLFGVKIGL</sequence>
<evidence type="ECO:0000259" key="9">
    <source>
        <dbReference type="Pfam" id="PF07715"/>
    </source>
</evidence>
<evidence type="ECO:0000256" key="8">
    <source>
        <dbReference type="SAM" id="SignalP"/>
    </source>
</evidence>
<feature type="signal peptide" evidence="8">
    <location>
        <begin position="1"/>
        <end position="25"/>
    </location>
</feature>
<dbReference type="GO" id="GO:0009279">
    <property type="term" value="C:cell outer membrane"/>
    <property type="evidence" value="ECO:0007669"/>
    <property type="project" value="UniProtKB-SubCell"/>
</dbReference>
<keyword evidence="5 7" id="KW-0472">Membrane</keyword>
<dbReference type="Gene3D" id="2.40.170.20">
    <property type="entry name" value="TonB-dependent receptor, beta-barrel domain"/>
    <property type="match status" value="1"/>
</dbReference>
<keyword evidence="2 7" id="KW-0813">Transport</keyword>
<comment type="subcellular location">
    <subcellularLocation>
        <location evidence="1 7">Cell outer membrane</location>
        <topology evidence="1 7">Multi-pass membrane protein</topology>
    </subcellularLocation>
</comment>
<dbReference type="Gene3D" id="2.60.40.1120">
    <property type="entry name" value="Carboxypeptidase-like, regulatory domain"/>
    <property type="match status" value="1"/>
</dbReference>
<evidence type="ECO:0000256" key="3">
    <source>
        <dbReference type="ARBA" id="ARBA00022452"/>
    </source>
</evidence>
<evidence type="ECO:0000256" key="7">
    <source>
        <dbReference type="PROSITE-ProRule" id="PRU01360"/>
    </source>
</evidence>
<evidence type="ECO:0000256" key="1">
    <source>
        <dbReference type="ARBA" id="ARBA00004571"/>
    </source>
</evidence>
<dbReference type="Gene3D" id="2.170.130.10">
    <property type="entry name" value="TonB-dependent receptor, plug domain"/>
    <property type="match status" value="1"/>
</dbReference>
<comment type="similarity">
    <text evidence="7">Belongs to the TonB-dependent receptor family.</text>
</comment>
<dbReference type="RefSeq" id="WP_062183985.1">
    <property type="nucleotide sequence ID" value="NZ_BBXL01000024.1"/>
</dbReference>
<dbReference type="Proteomes" id="UP000184480">
    <property type="component" value="Unassembled WGS sequence"/>
</dbReference>